<dbReference type="AlphaFoldDB" id="A0A4Y7SLS6"/>
<feature type="compositionally biased region" description="Acidic residues" evidence="1">
    <location>
        <begin position="628"/>
        <end position="641"/>
    </location>
</feature>
<feature type="region of interest" description="Disordered" evidence="1">
    <location>
        <begin position="608"/>
        <end position="641"/>
    </location>
</feature>
<evidence type="ECO:0000256" key="1">
    <source>
        <dbReference type="SAM" id="MobiDB-lite"/>
    </source>
</evidence>
<name>A0A4Y7SLS6_COPMI</name>
<organism evidence="3 4">
    <name type="scientific">Coprinellus micaceus</name>
    <name type="common">Glistening ink-cap mushroom</name>
    <name type="synonym">Coprinus micaceus</name>
    <dbReference type="NCBI Taxonomy" id="71717"/>
    <lineage>
        <taxon>Eukaryota</taxon>
        <taxon>Fungi</taxon>
        <taxon>Dikarya</taxon>
        <taxon>Basidiomycota</taxon>
        <taxon>Agaricomycotina</taxon>
        <taxon>Agaricomycetes</taxon>
        <taxon>Agaricomycetidae</taxon>
        <taxon>Agaricales</taxon>
        <taxon>Agaricineae</taxon>
        <taxon>Psathyrellaceae</taxon>
        <taxon>Coprinellus</taxon>
    </lineage>
</organism>
<proteinExistence type="predicted"/>
<dbReference type="Pfam" id="PF20149">
    <property type="entry name" value="DUF6532"/>
    <property type="match status" value="1"/>
</dbReference>
<evidence type="ECO:0000259" key="2">
    <source>
        <dbReference type="Pfam" id="PF20149"/>
    </source>
</evidence>
<feature type="region of interest" description="Disordered" evidence="1">
    <location>
        <begin position="1"/>
        <end position="73"/>
    </location>
</feature>
<protein>
    <recommendedName>
        <fullName evidence="2">DUF6532 domain-containing protein</fullName>
    </recommendedName>
</protein>
<evidence type="ECO:0000313" key="4">
    <source>
        <dbReference type="Proteomes" id="UP000298030"/>
    </source>
</evidence>
<keyword evidence="4" id="KW-1185">Reference proteome</keyword>
<evidence type="ECO:0000313" key="3">
    <source>
        <dbReference type="EMBL" id="TEB22806.1"/>
    </source>
</evidence>
<dbReference type="EMBL" id="QPFP01000085">
    <property type="protein sequence ID" value="TEB22806.1"/>
    <property type="molecule type" value="Genomic_DNA"/>
</dbReference>
<dbReference type="InterPro" id="IPR045341">
    <property type="entry name" value="DUF6532"/>
</dbReference>
<feature type="compositionally biased region" description="Basic and acidic residues" evidence="1">
    <location>
        <begin position="1"/>
        <end position="17"/>
    </location>
</feature>
<reference evidence="3 4" key="1">
    <citation type="journal article" date="2019" name="Nat. Ecol. Evol.">
        <title>Megaphylogeny resolves global patterns of mushroom evolution.</title>
        <authorList>
            <person name="Varga T."/>
            <person name="Krizsan K."/>
            <person name="Foldi C."/>
            <person name="Dima B."/>
            <person name="Sanchez-Garcia M."/>
            <person name="Sanchez-Ramirez S."/>
            <person name="Szollosi G.J."/>
            <person name="Szarkandi J.G."/>
            <person name="Papp V."/>
            <person name="Albert L."/>
            <person name="Andreopoulos W."/>
            <person name="Angelini C."/>
            <person name="Antonin V."/>
            <person name="Barry K.W."/>
            <person name="Bougher N.L."/>
            <person name="Buchanan P."/>
            <person name="Buyck B."/>
            <person name="Bense V."/>
            <person name="Catcheside P."/>
            <person name="Chovatia M."/>
            <person name="Cooper J."/>
            <person name="Damon W."/>
            <person name="Desjardin D."/>
            <person name="Finy P."/>
            <person name="Geml J."/>
            <person name="Haridas S."/>
            <person name="Hughes K."/>
            <person name="Justo A."/>
            <person name="Karasinski D."/>
            <person name="Kautmanova I."/>
            <person name="Kiss B."/>
            <person name="Kocsube S."/>
            <person name="Kotiranta H."/>
            <person name="LaButti K.M."/>
            <person name="Lechner B.E."/>
            <person name="Liimatainen K."/>
            <person name="Lipzen A."/>
            <person name="Lukacs Z."/>
            <person name="Mihaltcheva S."/>
            <person name="Morgado L.N."/>
            <person name="Niskanen T."/>
            <person name="Noordeloos M.E."/>
            <person name="Ohm R.A."/>
            <person name="Ortiz-Santana B."/>
            <person name="Ovrebo C."/>
            <person name="Racz N."/>
            <person name="Riley R."/>
            <person name="Savchenko A."/>
            <person name="Shiryaev A."/>
            <person name="Soop K."/>
            <person name="Spirin V."/>
            <person name="Szebenyi C."/>
            <person name="Tomsovsky M."/>
            <person name="Tulloss R.E."/>
            <person name="Uehling J."/>
            <person name="Grigoriev I.V."/>
            <person name="Vagvolgyi C."/>
            <person name="Papp T."/>
            <person name="Martin F.M."/>
            <person name="Miettinen O."/>
            <person name="Hibbett D.S."/>
            <person name="Nagy L.G."/>
        </authorList>
    </citation>
    <scope>NUCLEOTIDE SEQUENCE [LARGE SCALE GENOMIC DNA]</scope>
    <source>
        <strain evidence="3 4">FP101781</strain>
    </source>
</reference>
<accession>A0A4Y7SLS6</accession>
<dbReference type="STRING" id="71717.A0A4Y7SLS6"/>
<feature type="compositionally biased region" description="Polar residues" evidence="1">
    <location>
        <begin position="612"/>
        <end position="624"/>
    </location>
</feature>
<feature type="compositionally biased region" description="Acidic residues" evidence="1">
    <location>
        <begin position="61"/>
        <end position="71"/>
    </location>
</feature>
<gene>
    <name evidence="3" type="ORF">FA13DRAFT_1798521</name>
</gene>
<feature type="domain" description="DUF6532" evidence="2">
    <location>
        <begin position="1048"/>
        <end position="1155"/>
    </location>
</feature>
<dbReference type="OrthoDB" id="3052243at2759"/>
<sequence length="1235" mass="138056">MTQDFHDLDRIPARTEKASSPGLVQDNAHSGSRRLIPSFTLEGRHEEDTGEGEYDLRGDDDYSSFDDEGSEWEPTAKGTINAVAMDDGSLRRLLFPTSHSPRPISAFSQRLSALNHNAKTGLYTFNNTGCQHGISEARGASINCAILDAFQLRWSTDLESFVDIARKTILLPRRLRAFIVQWTESTAHDPDAIVQHLLDAYPLKEDETDEDLRQRFATLNLKSPITYLPDPVLHHQCPICMEWVCRLPNHHHRKHQGQDSSSALSSEYFLLPLGPGGGGDLHTQRSLKVRVVANSAPAPQGFPEPGMANTAPNQIQALSIPVYVHTLGWSNYLQSCGEDLQSVLLLVSLVRKGSGWLYLSDSPACSPPASTALDAIENFLPFASRQLQEYLSQANGRIQSSHISVRELVTHGGKGMFRQVQPATRVEYASFPLQIIALALRWVVGKREKHSSIRHLADKGWSLGWKGDQQSQCEKLVEKVIPIFGQNDKDSRAAWDQCKDTTLAFLHGFFSVAFTEEITNASSVHSMVDQALLFSSFSPASGWRLPQEIINGPLKSLQYLSRAVLAHCAYLGGLSSEWKPHVHATAQQGPGDPDLDTPVANAFTDMQEDMQEQSGRKVNQSYNLGQGDDMESDDESDGESDLDFDIISHEREDVGSDAPPGHEMGAFFQEAAHCFKALDHRYQWGRCSAMWSILLNLSQDRTSPTKIDWNVEGKYNFSFQSAYANITLDLYRFYDDMQSLPRVVWQAFTKLFPSSYPEVLFVKLSGLALAAFADDISSDQSLFERPDNMAVFSPFQEALVDLWSAERPTSSYVAALTHFQAMVTQAITMQNGVSLRAFQLAGLKIAPFAGLPRNVYVDEGRVIIGRPEAKQKYRSQRFYESYWLLEDQVGLAVLLYAGLFHKHSLKFGQLDPLGGEADVGGSASLNEYPYLFLKVKVNEGGDWTFTKWDGADVNSALRTDPSPLKAEARVHRHFTKAIIRRYLSDRATQIAVDNPLDDELHADSPQNVRRGRDRQLALSTAMHELLGLRPSSEPKGSQRIYEDHGVQHARHIVRYRYQLCGSGAPIRSRVAMLQSGMPFLKGDEDRNGEGFGDQVLVETAAAVIYGPNRPPAMQPVPFRGYSTEVISVALTCVWSAIHEWSSGTLNLRKTNRKSFLETSLRFQEKLTTVKAERRHAWIAFCHRVHLHASAPAHFSEPASQLYLLPQTHMLPFQPSIEERTHAKIPRLCRDMIANL</sequence>
<comment type="caution">
    <text evidence="3">The sequence shown here is derived from an EMBL/GenBank/DDBJ whole genome shotgun (WGS) entry which is preliminary data.</text>
</comment>
<dbReference type="Proteomes" id="UP000298030">
    <property type="component" value="Unassembled WGS sequence"/>
</dbReference>